<proteinExistence type="inferred from homology"/>
<dbReference type="GO" id="GO:0006935">
    <property type="term" value="P:chemotaxis"/>
    <property type="evidence" value="ECO:0007669"/>
    <property type="project" value="UniProtKB-KW"/>
</dbReference>
<protein>
    <recommendedName>
        <fullName evidence="9">Chemotaxis protein</fullName>
    </recommendedName>
</protein>
<dbReference type="PANTHER" id="PTHR43531">
    <property type="entry name" value="PROTEIN ICFG"/>
    <property type="match status" value="1"/>
</dbReference>
<feature type="domain" description="HAMP" evidence="6">
    <location>
        <begin position="211"/>
        <end position="265"/>
    </location>
</feature>
<dbReference type="PRINTS" id="PR00260">
    <property type="entry name" value="CHEMTRNSDUCR"/>
</dbReference>
<dbReference type="InterPro" id="IPR024478">
    <property type="entry name" value="HlyB_4HB_MCP"/>
</dbReference>
<evidence type="ECO:0000313" key="7">
    <source>
        <dbReference type="EMBL" id="OGH03444.1"/>
    </source>
</evidence>
<comment type="similarity">
    <text evidence="2">Belongs to the methyl-accepting chemotaxis (MCP) protein family.</text>
</comment>
<dbReference type="GO" id="GO:0004888">
    <property type="term" value="F:transmembrane signaling receptor activity"/>
    <property type="evidence" value="ECO:0007669"/>
    <property type="project" value="InterPro"/>
</dbReference>
<dbReference type="Gene3D" id="1.10.287.950">
    <property type="entry name" value="Methyl-accepting chemotaxis protein"/>
    <property type="match status" value="1"/>
</dbReference>
<dbReference type="EMBL" id="MFNF01000016">
    <property type="protein sequence ID" value="OGH03444.1"/>
    <property type="molecule type" value="Genomic_DNA"/>
</dbReference>
<dbReference type="CDD" id="cd06225">
    <property type="entry name" value="HAMP"/>
    <property type="match status" value="1"/>
</dbReference>
<dbReference type="GO" id="GO:0005886">
    <property type="term" value="C:plasma membrane"/>
    <property type="evidence" value="ECO:0007669"/>
    <property type="project" value="TreeGrafter"/>
</dbReference>
<keyword evidence="1" id="KW-0145">Chemotaxis</keyword>
<keyword evidence="4" id="KW-1133">Transmembrane helix</keyword>
<evidence type="ECO:0000256" key="3">
    <source>
        <dbReference type="PROSITE-ProRule" id="PRU00284"/>
    </source>
</evidence>
<dbReference type="Proteomes" id="UP000177583">
    <property type="component" value="Unassembled WGS sequence"/>
</dbReference>
<dbReference type="Pfam" id="PF00672">
    <property type="entry name" value="HAMP"/>
    <property type="match status" value="1"/>
</dbReference>
<evidence type="ECO:0000313" key="8">
    <source>
        <dbReference type="Proteomes" id="UP000177583"/>
    </source>
</evidence>
<dbReference type="InterPro" id="IPR003660">
    <property type="entry name" value="HAMP_dom"/>
</dbReference>
<evidence type="ECO:0008006" key="9">
    <source>
        <dbReference type="Google" id="ProtNLM"/>
    </source>
</evidence>
<evidence type="ECO:0000256" key="1">
    <source>
        <dbReference type="ARBA" id="ARBA00022500"/>
    </source>
</evidence>
<organism evidence="7 8">
    <name type="scientific">Candidatus Lambdaproteobacteria bacterium RIFOXYD2_FULL_56_26</name>
    <dbReference type="NCBI Taxonomy" id="1817773"/>
    <lineage>
        <taxon>Bacteria</taxon>
        <taxon>Pseudomonadati</taxon>
        <taxon>Pseudomonadota</taxon>
        <taxon>Candidatus Lambdaproteobacteria</taxon>
    </lineage>
</organism>
<name>A0A1F6GZG5_9PROT</name>
<dbReference type="Pfam" id="PF00015">
    <property type="entry name" value="MCPsignal"/>
    <property type="match status" value="1"/>
</dbReference>
<sequence length="528" mass="57455">MKNLKIRNKILLGFVAVILLFVVGVVEGVRAISEVDRSANEMELRLSQVRTLEHLKLKSTEMNLLFMDIIIDKDEAISAERMAEMQALKDYITKAQTELEEAADTDFERQTVATVVQNYKALSEVGEKQLIARINQKTADEAFLSQMDDDIDRLGGENRKAIQETITSIEEEIKEARAERQSSVSWAKNLLYLTLVFGVLVAFGASFVIIRLITQPVNQTVLLIKDLAEGEGDLTKRLTADRQDELGDMARWLNRFLENIAGIIKQVQRGVADISAAGEELSSTATQIAHTAERIAGDSERESAALTQASSSITEIASTFESTATQMGDLKNLAQEAQGAANRANSSLNESQRSMDEIGTSAKQIVGIVNVITEIANQTNLLSLNAAIEAAKAGEFGKGFAVVADEVRLLADRSNTQVTQIRDLISASSQAVDKGREISQNQVQVLGKITGLVDQMSVPITNTASGMLEQQAAVRELALTAEEITKVSENNSDAAKQLSAATQQIAQTSGSLAQMVDSLKSMTDRFKT</sequence>
<dbReference type="InterPro" id="IPR004090">
    <property type="entry name" value="Chemotax_Me-accpt_rcpt"/>
</dbReference>
<dbReference type="Pfam" id="PF12729">
    <property type="entry name" value="4HB_MCP_1"/>
    <property type="match status" value="1"/>
</dbReference>
<dbReference type="InterPro" id="IPR004089">
    <property type="entry name" value="MCPsignal_dom"/>
</dbReference>
<dbReference type="SMART" id="SM00283">
    <property type="entry name" value="MA"/>
    <property type="match status" value="1"/>
</dbReference>
<dbReference type="SUPFAM" id="SSF58104">
    <property type="entry name" value="Methyl-accepting chemotaxis protein (MCP) signaling domain"/>
    <property type="match status" value="1"/>
</dbReference>
<dbReference type="PROSITE" id="PS50885">
    <property type="entry name" value="HAMP"/>
    <property type="match status" value="1"/>
</dbReference>
<dbReference type="GO" id="GO:0007165">
    <property type="term" value="P:signal transduction"/>
    <property type="evidence" value="ECO:0007669"/>
    <property type="project" value="UniProtKB-KW"/>
</dbReference>
<dbReference type="SMART" id="SM00304">
    <property type="entry name" value="HAMP"/>
    <property type="match status" value="2"/>
</dbReference>
<keyword evidence="4" id="KW-0472">Membrane</keyword>
<keyword evidence="3" id="KW-0807">Transducer</keyword>
<dbReference type="PROSITE" id="PS50111">
    <property type="entry name" value="CHEMOTAXIS_TRANSDUC_2"/>
    <property type="match status" value="1"/>
</dbReference>
<accession>A0A1F6GZG5</accession>
<dbReference type="PANTHER" id="PTHR43531:SF11">
    <property type="entry name" value="METHYL-ACCEPTING CHEMOTAXIS PROTEIN 3"/>
    <property type="match status" value="1"/>
</dbReference>
<gene>
    <name evidence="7" type="ORF">A2557_01680</name>
</gene>
<feature type="transmembrane region" description="Helical" evidence="4">
    <location>
        <begin position="190"/>
        <end position="213"/>
    </location>
</feature>
<dbReference type="InterPro" id="IPR051310">
    <property type="entry name" value="MCP_chemotaxis"/>
</dbReference>
<keyword evidence="4" id="KW-0812">Transmembrane</keyword>
<evidence type="ECO:0000256" key="2">
    <source>
        <dbReference type="ARBA" id="ARBA00029447"/>
    </source>
</evidence>
<evidence type="ECO:0000259" key="5">
    <source>
        <dbReference type="PROSITE" id="PS50111"/>
    </source>
</evidence>
<evidence type="ECO:0000259" key="6">
    <source>
        <dbReference type="PROSITE" id="PS50885"/>
    </source>
</evidence>
<feature type="domain" description="Methyl-accepting transducer" evidence="5">
    <location>
        <begin position="277"/>
        <end position="506"/>
    </location>
</feature>
<dbReference type="AlphaFoldDB" id="A0A1F6GZG5"/>
<reference evidence="7 8" key="1">
    <citation type="journal article" date="2016" name="Nat. Commun.">
        <title>Thousands of microbial genomes shed light on interconnected biogeochemical processes in an aquifer system.</title>
        <authorList>
            <person name="Anantharaman K."/>
            <person name="Brown C.T."/>
            <person name="Hug L.A."/>
            <person name="Sharon I."/>
            <person name="Castelle C.J."/>
            <person name="Probst A.J."/>
            <person name="Thomas B.C."/>
            <person name="Singh A."/>
            <person name="Wilkins M.J."/>
            <person name="Karaoz U."/>
            <person name="Brodie E.L."/>
            <person name="Williams K.H."/>
            <person name="Hubbard S.S."/>
            <person name="Banfield J.F."/>
        </authorList>
    </citation>
    <scope>NUCLEOTIDE SEQUENCE [LARGE SCALE GENOMIC DNA]</scope>
</reference>
<evidence type="ECO:0000256" key="4">
    <source>
        <dbReference type="SAM" id="Phobius"/>
    </source>
</evidence>
<comment type="caution">
    <text evidence="7">The sequence shown here is derived from an EMBL/GenBank/DDBJ whole genome shotgun (WGS) entry which is preliminary data.</text>
</comment>